<dbReference type="PANTHER" id="PTHR11697:SF230">
    <property type="entry name" value="ZINC FINGER, MYM DOMAIN CONTAINING 1"/>
    <property type="match status" value="1"/>
</dbReference>
<dbReference type="InterPro" id="IPR055298">
    <property type="entry name" value="AtLOH3-like"/>
</dbReference>
<dbReference type="Proteomes" id="UP001408789">
    <property type="component" value="Unassembled WGS sequence"/>
</dbReference>
<dbReference type="InterPro" id="IPR025398">
    <property type="entry name" value="DUF4371"/>
</dbReference>
<evidence type="ECO:0000259" key="3">
    <source>
        <dbReference type="Pfam" id="PF14291"/>
    </source>
</evidence>
<evidence type="ECO:0000313" key="4">
    <source>
        <dbReference type="EMBL" id="KAK9050399.1"/>
    </source>
</evidence>
<dbReference type="Pfam" id="PF14291">
    <property type="entry name" value="DUF4371"/>
    <property type="match status" value="1"/>
</dbReference>
<accession>A0AAP0GJI0</accession>
<dbReference type="SUPFAM" id="SSF53098">
    <property type="entry name" value="Ribonuclease H-like"/>
    <property type="match status" value="1"/>
</dbReference>
<evidence type="ECO:0008006" key="6">
    <source>
        <dbReference type="Google" id="ProtNLM"/>
    </source>
</evidence>
<dbReference type="Pfam" id="PF05699">
    <property type="entry name" value="Dimer_Tnp_hAT"/>
    <property type="match status" value="1"/>
</dbReference>
<evidence type="ECO:0000256" key="1">
    <source>
        <dbReference type="SAM" id="MobiDB-lite"/>
    </source>
</evidence>
<dbReference type="InterPro" id="IPR008906">
    <property type="entry name" value="HATC_C_dom"/>
</dbReference>
<dbReference type="GO" id="GO:0046983">
    <property type="term" value="F:protein dimerization activity"/>
    <property type="evidence" value="ECO:0007669"/>
    <property type="project" value="InterPro"/>
</dbReference>
<name>A0AAP0GJI0_9ASTR</name>
<evidence type="ECO:0000313" key="5">
    <source>
        <dbReference type="Proteomes" id="UP001408789"/>
    </source>
</evidence>
<gene>
    <name evidence="4" type="ORF">SSX86_030631</name>
</gene>
<sequence length="507" mass="58598">MTAPSIQKEICSCFAEEVLKKIFEELGDEVFSILVDESRDVSNEEQMAFVLRYVDKLGNMKERFVGLVHVMETTSLSLKSGIDKLFARYNLSLDRVRGQGYDGASNLSGEFNGFKALILKENSSAYFVHCFAHQLQLVVVGLATKHHEIFKFFGEVSNLINIVSASCKRIDVGREKQRENLQLNPEVETGRGKNQELSLARPGDTQTLASDDAHKSQADGVEIYMKSFTFVFYLHMMKEILGITNKLCEALQKKDQDIVNACQLIRSTKAQLLDYRLEGFDSLLKDVTTFCDKYEIEVVKMEDEYVDPKNRRKKTNITNRHHYVVNNFNTVLDMQIQEYVRRFNEVTTNLLMLMNCLSPCNSFSAFNKQNLLDLAGMYPYDFNIDEKDKLKYELGHYIYNMKDHTRFANLNGVGDLAKRMVETRKHIDYPLVYRLMKLSLVLPVAMASVERSFSSMKHVKTDLRNRMGDGYMNDSCICFVERDLFQQVSVEDVMQRFQKMKSRRQQL</sequence>
<comment type="caution">
    <text evidence="4">The sequence shown here is derived from an EMBL/GenBank/DDBJ whole genome shotgun (WGS) entry which is preliminary data.</text>
</comment>
<organism evidence="4 5">
    <name type="scientific">Deinandra increscens subsp. villosa</name>
    <dbReference type="NCBI Taxonomy" id="3103831"/>
    <lineage>
        <taxon>Eukaryota</taxon>
        <taxon>Viridiplantae</taxon>
        <taxon>Streptophyta</taxon>
        <taxon>Embryophyta</taxon>
        <taxon>Tracheophyta</taxon>
        <taxon>Spermatophyta</taxon>
        <taxon>Magnoliopsida</taxon>
        <taxon>eudicotyledons</taxon>
        <taxon>Gunneridae</taxon>
        <taxon>Pentapetalae</taxon>
        <taxon>asterids</taxon>
        <taxon>campanulids</taxon>
        <taxon>Asterales</taxon>
        <taxon>Asteraceae</taxon>
        <taxon>Asteroideae</taxon>
        <taxon>Heliantheae alliance</taxon>
        <taxon>Madieae</taxon>
        <taxon>Madiinae</taxon>
        <taxon>Deinandra</taxon>
    </lineage>
</organism>
<dbReference type="InterPro" id="IPR012337">
    <property type="entry name" value="RNaseH-like_sf"/>
</dbReference>
<proteinExistence type="predicted"/>
<reference evidence="4 5" key="1">
    <citation type="submission" date="2024-04" db="EMBL/GenBank/DDBJ databases">
        <title>The reference genome of an endangered Asteraceae, Deinandra increscens subsp. villosa, native to the Central Coast of California.</title>
        <authorList>
            <person name="Guilliams M."/>
            <person name="Hasenstab-Lehman K."/>
            <person name="Meyer R."/>
            <person name="Mcevoy S."/>
        </authorList>
    </citation>
    <scope>NUCLEOTIDE SEQUENCE [LARGE SCALE GENOMIC DNA]</scope>
    <source>
        <tissue evidence="4">Leaf</tissue>
    </source>
</reference>
<dbReference type="AlphaFoldDB" id="A0AAP0GJI0"/>
<dbReference type="EMBL" id="JBCNJP010001974">
    <property type="protein sequence ID" value="KAK9050399.1"/>
    <property type="molecule type" value="Genomic_DNA"/>
</dbReference>
<feature type="region of interest" description="Disordered" evidence="1">
    <location>
        <begin position="186"/>
        <end position="213"/>
    </location>
</feature>
<keyword evidence="5" id="KW-1185">Reference proteome</keyword>
<feature type="domain" description="HAT C-terminal dimerisation" evidence="2">
    <location>
        <begin position="424"/>
        <end position="481"/>
    </location>
</feature>
<evidence type="ECO:0000259" key="2">
    <source>
        <dbReference type="Pfam" id="PF05699"/>
    </source>
</evidence>
<dbReference type="PANTHER" id="PTHR11697">
    <property type="entry name" value="GENERAL TRANSCRIPTION FACTOR 2-RELATED ZINC FINGER PROTEIN"/>
    <property type="match status" value="1"/>
</dbReference>
<protein>
    <recommendedName>
        <fullName evidence="6">Zinc finger MYM-type protein 1-like</fullName>
    </recommendedName>
</protein>
<feature type="domain" description="DUF4371" evidence="3">
    <location>
        <begin position="1"/>
        <end position="113"/>
    </location>
</feature>